<dbReference type="SMART" id="SM00382">
    <property type="entry name" value="AAA"/>
    <property type="match status" value="1"/>
</dbReference>
<dbReference type="Gene3D" id="3.40.50.300">
    <property type="entry name" value="P-loop containing nucleotide triphosphate hydrolases"/>
    <property type="match status" value="1"/>
</dbReference>
<accession>A0A2T2NQA4</accession>
<feature type="compositionally biased region" description="Basic and acidic residues" evidence="1">
    <location>
        <begin position="33"/>
        <end position="43"/>
    </location>
</feature>
<feature type="compositionally biased region" description="Basic and acidic residues" evidence="1">
    <location>
        <begin position="72"/>
        <end position="100"/>
    </location>
</feature>
<sequence length="1016" mass="117099">MLAGRPFSKPPSPIGPTRSSSVRSSSTQDSDEAEHSKLSLSRENDEDPQEDQQHIELKNSEEDSASEDQSEKEDHSQGEDPSQGEDHSKGEDHSQGKDQEQLPEYIWQTVQIKPAAEQESRQREVEETVDSYLDITKALTISRDQTEASNFKNERLRAIDEKVDKVFEAITEEGSPWAHSVSQEDIRLQLALLEQQNKKRLLIARAKQSALEMSNHPERPLRTSRFLNTGLSSYGGSNTMSNPWLESVSDTEPNAMATSDFLAPSRSAALGISSETNRHEMLPRLTQPEVDALASQYGVLNESELISKLLERIQLLANRNPPAFQEERKPRKPRSQVLHLIESNHTTVCLQEPTWTFGKNSNLELRPELPLIDLDDYLRKNEDIYFVINRSYRAPQMKKSDVAANLEAGVMPNPQPFSEDIHIISEDLRLAFENFIRSIFEVGKTKAYAPFDKIRAPYMFWYDYRSTRQAPFTSNVKHQIHLKLLFDWIEANYAERYNQFDQMISRGNISYNFVDYVFNTGDVVVSRGQGKTKAYRLHGMPALEKITHRNHHTQTFEKPAHKISKEPKNVESDDLWAWNVPCWSIRYDGHFFRQNTNLQLKLRVKNPEDEVPLTELNFLPIRHVEKSLEKQLFRRGTTFWSCRVKKLISYRGDEEGTLDTNGERYMIDNESYKRLHAEAQKSKRKQDYSHLYNGPENEMMMIYMEEMSNSEPPTAPEIYLFPPMIAGFSLRRKRWIDLEVDNITEVLWNKKAFDHLVADDKTKELVQALMADRISNHQNTDLIHGKGNGLIILLHGSPGTGKTFTAESVAEMAEKPLYPVSCGDIGTEPEEVEKYLESVLYLGNRWDCVVLLDEADVFLEERGIADLARNALVSVFLRVLEYYDGILILTSNRVGTFDEAFKSRISLSLHYPNFNEEQRCRIWKNFLNRLRDIKEQNVDFDDINQNLEKLAKEELNGRQIRNAITIGRQLAKFRGENLNYKHLAHVVDVAGQFEKYVKETKENLSHDQIARLGGIR</sequence>
<keyword evidence="4" id="KW-1185">Reference proteome</keyword>
<evidence type="ECO:0000313" key="3">
    <source>
        <dbReference type="EMBL" id="PSN67617.1"/>
    </source>
</evidence>
<evidence type="ECO:0000313" key="4">
    <source>
        <dbReference type="Proteomes" id="UP000240883"/>
    </source>
</evidence>
<protein>
    <recommendedName>
        <fullName evidence="2">AAA+ ATPase domain-containing protein</fullName>
    </recommendedName>
</protein>
<dbReference type="InterPro" id="IPR054289">
    <property type="entry name" value="DUF7025"/>
</dbReference>
<dbReference type="PANTHER" id="PTHR46411">
    <property type="entry name" value="FAMILY ATPASE, PUTATIVE-RELATED"/>
    <property type="match status" value="1"/>
</dbReference>
<dbReference type="GO" id="GO:0016887">
    <property type="term" value="F:ATP hydrolysis activity"/>
    <property type="evidence" value="ECO:0007669"/>
    <property type="project" value="InterPro"/>
</dbReference>
<reference evidence="3 4" key="1">
    <citation type="journal article" date="2018" name="Front. Microbiol.">
        <title>Genome-Wide Analysis of Corynespora cassiicola Leaf Fall Disease Putative Effectors.</title>
        <authorList>
            <person name="Lopez D."/>
            <person name="Ribeiro S."/>
            <person name="Label P."/>
            <person name="Fumanal B."/>
            <person name="Venisse J.S."/>
            <person name="Kohler A."/>
            <person name="de Oliveira R.R."/>
            <person name="Labutti K."/>
            <person name="Lipzen A."/>
            <person name="Lail K."/>
            <person name="Bauer D."/>
            <person name="Ohm R.A."/>
            <person name="Barry K.W."/>
            <person name="Spatafora J."/>
            <person name="Grigoriev I.V."/>
            <person name="Martin F.M."/>
            <person name="Pujade-Renaud V."/>
        </authorList>
    </citation>
    <scope>NUCLEOTIDE SEQUENCE [LARGE SCALE GENOMIC DNA]</scope>
    <source>
        <strain evidence="3 4">Philippines</strain>
    </source>
</reference>
<dbReference type="EMBL" id="KZ678134">
    <property type="protein sequence ID" value="PSN67617.1"/>
    <property type="molecule type" value="Genomic_DNA"/>
</dbReference>
<dbReference type="STRING" id="1448308.A0A2T2NQA4"/>
<dbReference type="InterPro" id="IPR056599">
    <property type="entry name" value="AAA_lid_fung"/>
</dbReference>
<feature type="compositionally biased region" description="Low complexity" evidence="1">
    <location>
        <begin position="17"/>
        <end position="28"/>
    </location>
</feature>
<dbReference type="AlphaFoldDB" id="A0A2T2NQA4"/>
<dbReference type="GO" id="GO:0005524">
    <property type="term" value="F:ATP binding"/>
    <property type="evidence" value="ECO:0007669"/>
    <property type="project" value="InterPro"/>
</dbReference>
<dbReference type="Pfam" id="PF23232">
    <property type="entry name" value="AAA_lid_13"/>
    <property type="match status" value="1"/>
</dbReference>
<dbReference type="Pfam" id="PF22942">
    <property type="entry name" value="DUF7025"/>
    <property type="match status" value="1"/>
</dbReference>
<dbReference type="InterPro" id="IPR003959">
    <property type="entry name" value="ATPase_AAA_core"/>
</dbReference>
<name>A0A2T2NQA4_CORCC</name>
<dbReference type="InterPro" id="IPR027417">
    <property type="entry name" value="P-loop_NTPase"/>
</dbReference>
<evidence type="ECO:0000259" key="2">
    <source>
        <dbReference type="SMART" id="SM00382"/>
    </source>
</evidence>
<dbReference type="SUPFAM" id="SSF52540">
    <property type="entry name" value="P-loop containing nucleoside triphosphate hydrolases"/>
    <property type="match status" value="1"/>
</dbReference>
<dbReference type="Pfam" id="PF00004">
    <property type="entry name" value="AAA"/>
    <property type="match status" value="1"/>
</dbReference>
<dbReference type="CDD" id="cd19481">
    <property type="entry name" value="RecA-like_protease"/>
    <property type="match status" value="1"/>
</dbReference>
<dbReference type="InterPro" id="IPR003593">
    <property type="entry name" value="AAA+_ATPase"/>
</dbReference>
<feature type="region of interest" description="Disordered" evidence="1">
    <location>
        <begin position="1"/>
        <end position="100"/>
    </location>
</feature>
<dbReference type="OrthoDB" id="10042665at2759"/>
<dbReference type="Proteomes" id="UP000240883">
    <property type="component" value="Unassembled WGS sequence"/>
</dbReference>
<feature type="compositionally biased region" description="Acidic residues" evidence="1">
    <location>
        <begin position="62"/>
        <end position="71"/>
    </location>
</feature>
<proteinExistence type="predicted"/>
<gene>
    <name evidence="3" type="ORF">BS50DRAFT_609566</name>
</gene>
<organism evidence="3 4">
    <name type="scientific">Corynespora cassiicola Philippines</name>
    <dbReference type="NCBI Taxonomy" id="1448308"/>
    <lineage>
        <taxon>Eukaryota</taxon>
        <taxon>Fungi</taxon>
        <taxon>Dikarya</taxon>
        <taxon>Ascomycota</taxon>
        <taxon>Pezizomycotina</taxon>
        <taxon>Dothideomycetes</taxon>
        <taxon>Pleosporomycetidae</taxon>
        <taxon>Pleosporales</taxon>
        <taxon>Corynesporascaceae</taxon>
        <taxon>Corynespora</taxon>
    </lineage>
</organism>
<dbReference type="PANTHER" id="PTHR46411:SF2">
    <property type="entry name" value="AAA+ ATPASE DOMAIN-CONTAINING PROTEIN"/>
    <property type="match status" value="1"/>
</dbReference>
<feature type="compositionally biased region" description="Basic and acidic residues" evidence="1">
    <location>
        <begin position="51"/>
        <end position="61"/>
    </location>
</feature>
<feature type="domain" description="AAA+ ATPase" evidence="2">
    <location>
        <begin position="788"/>
        <end position="915"/>
    </location>
</feature>
<evidence type="ECO:0000256" key="1">
    <source>
        <dbReference type="SAM" id="MobiDB-lite"/>
    </source>
</evidence>